<name>A0A921UQU0_SORBI</name>
<evidence type="ECO:0000313" key="2">
    <source>
        <dbReference type="EMBL" id="KAG0539890.1"/>
    </source>
</evidence>
<reference evidence="2" key="2">
    <citation type="submission" date="2020-10" db="EMBL/GenBank/DDBJ databases">
        <authorList>
            <person name="Cooper E.A."/>
            <person name="Brenton Z.W."/>
            <person name="Flinn B.S."/>
            <person name="Jenkins J."/>
            <person name="Shu S."/>
            <person name="Flowers D."/>
            <person name="Luo F."/>
            <person name="Wang Y."/>
            <person name="Xia P."/>
            <person name="Barry K."/>
            <person name="Daum C."/>
            <person name="Lipzen A."/>
            <person name="Yoshinaga Y."/>
            <person name="Schmutz J."/>
            <person name="Saski C."/>
            <person name="Vermerris W."/>
            <person name="Kresovich S."/>
        </authorList>
    </citation>
    <scope>NUCLEOTIDE SEQUENCE</scope>
</reference>
<evidence type="ECO:0000313" key="3">
    <source>
        <dbReference type="Proteomes" id="UP000807115"/>
    </source>
</evidence>
<proteinExistence type="predicted"/>
<reference evidence="2" key="1">
    <citation type="journal article" date="2019" name="BMC Genomics">
        <title>A new reference genome for Sorghum bicolor reveals high levels of sequence similarity between sweet and grain genotypes: implications for the genetics of sugar metabolism.</title>
        <authorList>
            <person name="Cooper E.A."/>
            <person name="Brenton Z.W."/>
            <person name="Flinn B.S."/>
            <person name="Jenkins J."/>
            <person name="Shu S."/>
            <person name="Flowers D."/>
            <person name="Luo F."/>
            <person name="Wang Y."/>
            <person name="Xia P."/>
            <person name="Barry K."/>
            <person name="Daum C."/>
            <person name="Lipzen A."/>
            <person name="Yoshinaga Y."/>
            <person name="Schmutz J."/>
            <person name="Saski C."/>
            <person name="Vermerris W."/>
            <person name="Kresovich S."/>
        </authorList>
    </citation>
    <scope>NUCLEOTIDE SEQUENCE</scope>
</reference>
<feature type="compositionally biased region" description="Basic residues" evidence="1">
    <location>
        <begin position="68"/>
        <end position="77"/>
    </location>
</feature>
<dbReference type="AlphaFoldDB" id="A0A921UQU0"/>
<sequence>MLHHRHLRSGLETCAQFQPRISDTTLGASSVTRYEFSIQIKTLSLSSIDRTQKINVEHPPKSAAQTHPWKKPRRSSQQVHHHVAGRAFLNACREQQRRHNPHVVAPPALPFLGARRPSVPTASAVKTTELSRRPWRPIRRDLSEFCTFPGGNWLCF</sequence>
<protein>
    <submittedName>
        <fullName evidence="2">Uncharacterized protein</fullName>
    </submittedName>
</protein>
<dbReference type="EMBL" id="CM027682">
    <property type="protein sequence ID" value="KAG0539890.1"/>
    <property type="molecule type" value="Genomic_DNA"/>
</dbReference>
<comment type="caution">
    <text evidence="2">The sequence shown here is derived from an EMBL/GenBank/DDBJ whole genome shotgun (WGS) entry which is preliminary data.</text>
</comment>
<feature type="region of interest" description="Disordered" evidence="1">
    <location>
        <begin position="58"/>
        <end position="77"/>
    </location>
</feature>
<dbReference type="Proteomes" id="UP000807115">
    <property type="component" value="Chromosome 3"/>
</dbReference>
<gene>
    <name evidence="2" type="ORF">BDA96_03G361200</name>
</gene>
<organism evidence="2 3">
    <name type="scientific">Sorghum bicolor</name>
    <name type="common">Sorghum</name>
    <name type="synonym">Sorghum vulgare</name>
    <dbReference type="NCBI Taxonomy" id="4558"/>
    <lineage>
        <taxon>Eukaryota</taxon>
        <taxon>Viridiplantae</taxon>
        <taxon>Streptophyta</taxon>
        <taxon>Embryophyta</taxon>
        <taxon>Tracheophyta</taxon>
        <taxon>Spermatophyta</taxon>
        <taxon>Magnoliopsida</taxon>
        <taxon>Liliopsida</taxon>
        <taxon>Poales</taxon>
        <taxon>Poaceae</taxon>
        <taxon>PACMAD clade</taxon>
        <taxon>Panicoideae</taxon>
        <taxon>Andropogonodae</taxon>
        <taxon>Andropogoneae</taxon>
        <taxon>Sorghinae</taxon>
        <taxon>Sorghum</taxon>
    </lineage>
</organism>
<evidence type="ECO:0000256" key="1">
    <source>
        <dbReference type="SAM" id="MobiDB-lite"/>
    </source>
</evidence>
<accession>A0A921UQU0</accession>